<proteinExistence type="predicted"/>
<organism evidence="3">
    <name type="scientific">Coccolithus braarudii</name>
    <dbReference type="NCBI Taxonomy" id="221442"/>
    <lineage>
        <taxon>Eukaryota</taxon>
        <taxon>Haptista</taxon>
        <taxon>Haptophyta</taxon>
        <taxon>Prymnesiophyceae</taxon>
        <taxon>Coccolithales</taxon>
        <taxon>Coccolithaceae</taxon>
        <taxon>Coccolithus</taxon>
    </lineage>
</organism>
<feature type="compositionally biased region" description="Low complexity" evidence="1">
    <location>
        <begin position="54"/>
        <end position="63"/>
    </location>
</feature>
<name>A0A7S0L8Y5_9EUKA</name>
<sequence length="288" mass="30106">MKVVVLLLALCVTALAEAPPAASPAGEAAAAAAPAAAPGAPDAAGVPLPPAPGAAPAANPLEPTGGAPSGEELPSNASPDPLGLGATPPEMAGDASTPNTLPPFDVVTGNSVVSPPISAVTQDSMKLGVDKRIQQTDDLLNRMVWQLNRETSWANSVHDIIQNYQYKYTKVLSNIKKHSGSIKKMRELLTTLKKARLHEILERDLTHATKELQELAATSSETSEDEGSYASLKDRAALIASDLSKMSDEKVNKALHGAQDKIKEVAEEAVPPASDDTLKGLDIQAKFF</sequence>
<evidence type="ECO:0000256" key="1">
    <source>
        <dbReference type="SAM" id="MobiDB-lite"/>
    </source>
</evidence>
<dbReference type="AlphaFoldDB" id="A0A7S0L8Y5"/>
<keyword evidence="2" id="KW-0732">Signal</keyword>
<gene>
    <name evidence="3" type="ORF">CPEL01642_LOCUS9152</name>
</gene>
<feature type="signal peptide" evidence="2">
    <location>
        <begin position="1"/>
        <end position="16"/>
    </location>
</feature>
<protein>
    <submittedName>
        <fullName evidence="3">Uncharacterized protein</fullName>
    </submittedName>
</protein>
<evidence type="ECO:0000313" key="3">
    <source>
        <dbReference type="EMBL" id="CAD8605817.1"/>
    </source>
</evidence>
<feature type="chain" id="PRO_5031493065" evidence="2">
    <location>
        <begin position="17"/>
        <end position="288"/>
    </location>
</feature>
<reference evidence="3" key="1">
    <citation type="submission" date="2021-01" db="EMBL/GenBank/DDBJ databases">
        <authorList>
            <person name="Corre E."/>
            <person name="Pelletier E."/>
            <person name="Niang G."/>
            <person name="Scheremetjew M."/>
            <person name="Finn R."/>
            <person name="Kale V."/>
            <person name="Holt S."/>
            <person name="Cochrane G."/>
            <person name="Meng A."/>
            <person name="Brown T."/>
            <person name="Cohen L."/>
        </authorList>
    </citation>
    <scope>NUCLEOTIDE SEQUENCE</scope>
    <source>
        <strain evidence="3">PLY182g</strain>
    </source>
</reference>
<dbReference type="EMBL" id="HBEY01019042">
    <property type="protein sequence ID" value="CAD8605817.1"/>
    <property type="molecule type" value="Transcribed_RNA"/>
</dbReference>
<feature type="region of interest" description="Disordered" evidence="1">
    <location>
        <begin position="36"/>
        <end position="107"/>
    </location>
</feature>
<evidence type="ECO:0000256" key="2">
    <source>
        <dbReference type="SAM" id="SignalP"/>
    </source>
</evidence>
<feature type="compositionally biased region" description="Low complexity" evidence="1">
    <location>
        <begin position="36"/>
        <end position="46"/>
    </location>
</feature>
<accession>A0A7S0L8Y5</accession>